<dbReference type="Proteomes" id="UP000060513">
    <property type="component" value="Chromosome"/>
</dbReference>
<name>A0A0M5IQJ0_STRPR</name>
<gene>
    <name evidence="1" type="ORF">SPRI_3505</name>
</gene>
<dbReference type="RefSeq" id="WP_005314333.1">
    <property type="nucleotide sequence ID" value="NZ_CP011340.1"/>
</dbReference>
<sequence length="51" mass="5495">MLKPGRTLTVCQLEVYAVQSRGKLVANGRQTLIRVNRPADGSARVRTAVSG</sequence>
<accession>A0A0M5IQJ0</accession>
<evidence type="ECO:0000313" key="2">
    <source>
        <dbReference type="Proteomes" id="UP000060513"/>
    </source>
</evidence>
<dbReference type="STRING" id="38300.SPRI_3505"/>
<organism evidence="1">
    <name type="scientific">Streptomyces pristinaespiralis</name>
    <dbReference type="NCBI Taxonomy" id="38300"/>
    <lineage>
        <taxon>Bacteria</taxon>
        <taxon>Bacillati</taxon>
        <taxon>Actinomycetota</taxon>
        <taxon>Actinomycetes</taxon>
        <taxon>Kitasatosporales</taxon>
        <taxon>Streptomycetaceae</taxon>
        <taxon>Streptomyces</taxon>
    </lineage>
</organism>
<dbReference type="AlphaFoldDB" id="A0A0M5IQJ0"/>
<reference evidence="1 2" key="1">
    <citation type="submission" date="2015-08" db="EMBL/GenBank/DDBJ databases">
        <title>Genome sequence of the pristinamycin over-producing bacterium Streptomyces pristinaespiralis HCCB10218.</title>
        <authorList>
            <person name="Tian J."/>
            <person name="Yang J."/>
            <person name="Li L."/>
            <person name="Ruan L."/>
            <person name="Wei W."/>
            <person name="Zheng G."/>
            <person name="Wei Z."/>
            <person name="Yang S."/>
            <person name="Ge M."/>
            <person name="Jiang W."/>
            <person name="Lu Y."/>
        </authorList>
    </citation>
    <scope>NUCLEOTIDE SEQUENCE [LARGE SCALE GENOMIC DNA]</scope>
    <source>
        <strain evidence="1 2">HCCB 10218</strain>
    </source>
</reference>
<dbReference type="PATRIC" id="fig|38300.4.peg.3678"/>
<dbReference type="EMBL" id="CP011340">
    <property type="protein sequence ID" value="ALC21811.1"/>
    <property type="molecule type" value="Genomic_DNA"/>
</dbReference>
<proteinExistence type="predicted"/>
<dbReference type="GeneID" id="97235462"/>
<protein>
    <submittedName>
        <fullName evidence="1">Phenylacetic acid degradation protein PaaI</fullName>
    </submittedName>
</protein>
<dbReference type="KEGG" id="spri:SPRI_3505"/>
<evidence type="ECO:0000313" key="1">
    <source>
        <dbReference type="EMBL" id="ALC21811.1"/>
    </source>
</evidence>